<name>A0ABR8PES4_9LACO</name>
<gene>
    <name evidence="4" type="ORF">H9564_08915</name>
</gene>
<dbReference type="InterPro" id="IPR001173">
    <property type="entry name" value="Glyco_trans_2-like"/>
</dbReference>
<dbReference type="PANTHER" id="PTHR22916:SF51">
    <property type="entry name" value="GLYCOSYLTRANSFERASE EPSH-RELATED"/>
    <property type="match status" value="1"/>
</dbReference>
<sequence length="313" mass="36882">MNSLVSIIVPIFNVENYLAKCIMSIRNQTYKNLEIILVNDGSTDNSLDICKKYARLDNRIKLFNQKNGGLSKARNTGINNAHGDFYFFVDSDDYIHPMLIEELLKLINYNVNISLAICNYSSKKINNLPGKMEIWDQNQFWKNYYGEHYISCVVAWGKLYSKKLFDSGIRFDEGKLHEDEYILHKVVDQCELIAFTDKPLYFYSIRENSITHSESIKSYIDKLEAFILRTRYFASQKSDVFLGKAINSDLFMLWKIYENDTYNEKYCKYKCIVKALLNNVDISNINFMEKIKIQIFDFNDTFYYKLLKLKNNL</sequence>
<keyword evidence="5" id="KW-1185">Reference proteome</keyword>
<keyword evidence="2" id="KW-0808">Transferase</keyword>
<dbReference type="SUPFAM" id="SSF53448">
    <property type="entry name" value="Nucleotide-diphospho-sugar transferases"/>
    <property type="match status" value="1"/>
</dbReference>
<evidence type="ECO:0000256" key="1">
    <source>
        <dbReference type="ARBA" id="ARBA00022676"/>
    </source>
</evidence>
<dbReference type="Gene3D" id="3.90.550.10">
    <property type="entry name" value="Spore Coat Polysaccharide Biosynthesis Protein SpsA, Chain A"/>
    <property type="match status" value="1"/>
</dbReference>
<organism evidence="4 5">
    <name type="scientific">Limosilactobacillus avistercoris</name>
    <dbReference type="NCBI Taxonomy" id="2762243"/>
    <lineage>
        <taxon>Bacteria</taxon>
        <taxon>Bacillati</taxon>
        <taxon>Bacillota</taxon>
        <taxon>Bacilli</taxon>
        <taxon>Lactobacillales</taxon>
        <taxon>Lactobacillaceae</taxon>
        <taxon>Limosilactobacillus</taxon>
    </lineage>
</organism>
<evidence type="ECO:0000313" key="4">
    <source>
        <dbReference type="EMBL" id="MBD7895791.1"/>
    </source>
</evidence>
<feature type="domain" description="Glycosyltransferase 2-like" evidence="3">
    <location>
        <begin position="6"/>
        <end position="165"/>
    </location>
</feature>
<reference evidence="4 5" key="1">
    <citation type="submission" date="2020-08" db="EMBL/GenBank/DDBJ databases">
        <title>A Genomic Blueprint of the Chicken Gut Microbiome.</title>
        <authorList>
            <person name="Gilroy R."/>
            <person name="Ravi A."/>
            <person name="Getino M."/>
            <person name="Pursley I."/>
            <person name="Horton D.L."/>
            <person name="Alikhan N.-F."/>
            <person name="Baker D."/>
            <person name="Gharbi K."/>
            <person name="Hall N."/>
            <person name="Watson M."/>
            <person name="Adriaenssens E.M."/>
            <person name="Foster-Nyarko E."/>
            <person name="Jarju S."/>
            <person name="Secka A."/>
            <person name="Antonio M."/>
            <person name="Oren A."/>
            <person name="Chaudhuri R."/>
            <person name="La Ragione R.M."/>
            <person name="Hildebrand F."/>
            <person name="Pallen M.J."/>
        </authorList>
    </citation>
    <scope>NUCLEOTIDE SEQUENCE [LARGE SCALE GENOMIC DNA]</scope>
    <source>
        <strain evidence="4 5">Sa3CUN2</strain>
    </source>
</reference>
<evidence type="ECO:0000256" key="2">
    <source>
        <dbReference type="ARBA" id="ARBA00022679"/>
    </source>
</evidence>
<dbReference type="PANTHER" id="PTHR22916">
    <property type="entry name" value="GLYCOSYLTRANSFERASE"/>
    <property type="match status" value="1"/>
</dbReference>
<dbReference type="Proteomes" id="UP000616837">
    <property type="component" value="Unassembled WGS sequence"/>
</dbReference>
<dbReference type="EMBL" id="JACSQW010000041">
    <property type="protein sequence ID" value="MBD7895791.1"/>
    <property type="molecule type" value="Genomic_DNA"/>
</dbReference>
<dbReference type="InterPro" id="IPR029044">
    <property type="entry name" value="Nucleotide-diphossugar_trans"/>
</dbReference>
<proteinExistence type="predicted"/>
<evidence type="ECO:0000313" key="5">
    <source>
        <dbReference type="Proteomes" id="UP000616837"/>
    </source>
</evidence>
<dbReference type="RefSeq" id="WP_191685107.1">
    <property type="nucleotide sequence ID" value="NZ_JACSQW010000041.1"/>
</dbReference>
<accession>A0ABR8PES4</accession>
<evidence type="ECO:0000259" key="3">
    <source>
        <dbReference type="Pfam" id="PF00535"/>
    </source>
</evidence>
<comment type="caution">
    <text evidence="4">The sequence shown here is derived from an EMBL/GenBank/DDBJ whole genome shotgun (WGS) entry which is preliminary data.</text>
</comment>
<dbReference type="Pfam" id="PF00535">
    <property type="entry name" value="Glycos_transf_2"/>
    <property type="match status" value="1"/>
</dbReference>
<protein>
    <submittedName>
        <fullName evidence="4">Glycosyltransferase</fullName>
    </submittedName>
</protein>
<keyword evidence="1" id="KW-0328">Glycosyltransferase</keyword>
<dbReference type="CDD" id="cd00761">
    <property type="entry name" value="Glyco_tranf_GTA_type"/>
    <property type="match status" value="1"/>
</dbReference>